<evidence type="ECO:0000259" key="1">
    <source>
        <dbReference type="Pfam" id="PF01370"/>
    </source>
</evidence>
<evidence type="ECO:0000313" key="3">
    <source>
        <dbReference type="Proteomes" id="UP000250085"/>
    </source>
</evidence>
<proteinExistence type="predicted"/>
<dbReference type="Proteomes" id="UP000250085">
    <property type="component" value="Chromosome"/>
</dbReference>
<dbReference type="Pfam" id="PF01370">
    <property type="entry name" value="Epimerase"/>
    <property type="match status" value="1"/>
</dbReference>
<dbReference type="InterPro" id="IPR036291">
    <property type="entry name" value="NAD(P)-bd_dom_sf"/>
</dbReference>
<gene>
    <name evidence="2" type="ORF">A3L10_05405</name>
</gene>
<dbReference type="GeneID" id="33328263"/>
<dbReference type="KEGG" id="trl:A3L10_05405"/>
<dbReference type="OrthoDB" id="7442at2157"/>
<protein>
    <recommendedName>
        <fullName evidence="1">NAD-dependent epimerase/dehydratase domain-containing protein</fullName>
    </recommendedName>
</protein>
<feature type="domain" description="NAD-dependent epimerase/dehydratase" evidence="1">
    <location>
        <begin position="4"/>
        <end position="38"/>
    </location>
</feature>
<accession>A0A2Z2N1Y2</accession>
<dbReference type="InterPro" id="IPR001509">
    <property type="entry name" value="Epimerase_deHydtase"/>
</dbReference>
<dbReference type="EMBL" id="CP015106">
    <property type="protein sequence ID" value="ASJ14593.1"/>
    <property type="molecule type" value="Genomic_DNA"/>
</dbReference>
<dbReference type="SUPFAM" id="SSF51735">
    <property type="entry name" value="NAD(P)-binding Rossmann-fold domains"/>
    <property type="match status" value="1"/>
</dbReference>
<sequence length="59" mass="6435">MRTALVTGATGNIGRLLVEGFVGNGYHVIGIARYLPTGSNTKLRFIRRYSKLRAITLIG</sequence>
<evidence type="ECO:0000313" key="2">
    <source>
        <dbReference type="EMBL" id="ASJ14593.1"/>
    </source>
</evidence>
<reference evidence="2 3" key="1">
    <citation type="submission" date="2016-04" db="EMBL/GenBank/DDBJ databases">
        <title>Complete genome sequence of Thermococcus radiotolerans type strain EJ2.</title>
        <authorList>
            <person name="Oger P.M."/>
        </authorList>
    </citation>
    <scope>NUCLEOTIDE SEQUENCE [LARGE SCALE GENOMIC DNA]</scope>
    <source>
        <strain evidence="2 3">EJ2</strain>
    </source>
</reference>
<organism evidence="2 3">
    <name type="scientific">Thermococcus radiotolerans</name>
    <dbReference type="NCBI Taxonomy" id="187880"/>
    <lineage>
        <taxon>Archaea</taxon>
        <taxon>Methanobacteriati</taxon>
        <taxon>Methanobacteriota</taxon>
        <taxon>Thermococci</taxon>
        <taxon>Thermococcales</taxon>
        <taxon>Thermococcaceae</taxon>
        <taxon>Thermococcus</taxon>
    </lineage>
</organism>
<dbReference type="AlphaFoldDB" id="A0A2Z2N1Y2"/>
<dbReference type="RefSeq" id="WP_088866707.1">
    <property type="nucleotide sequence ID" value="NZ_CP015106.1"/>
</dbReference>
<dbReference type="Gene3D" id="3.40.50.720">
    <property type="entry name" value="NAD(P)-binding Rossmann-like Domain"/>
    <property type="match status" value="1"/>
</dbReference>
<name>A0A2Z2N1Y2_9EURY</name>
<keyword evidence="3" id="KW-1185">Reference proteome</keyword>